<dbReference type="PROSITE" id="PS00136">
    <property type="entry name" value="SUBTILASE_ASP"/>
    <property type="match status" value="1"/>
</dbReference>
<evidence type="ECO:0000256" key="6">
    <source>
        <dbReference type="RuleBase" id="RU003355"/>
    </source>
</evidence>
<dbReference type="InterPro" id="IPR015500">
    <property type="entry name" value="Peptidase_S8_subtilisin-rel"/>
</dbReference>
<dbReference type="PANTHER" id="PTHR43806">
    <property type="entry name" value="PEPTIDASE S8"/>
    <property type="match status" value="1"/>
</dbReference>
<name>A0A1H3MS10_9ACTN</name>
<dbReference type="GO" id="GO:0004252">
    <property type="term" value="F:serine-type endopeptidase activity"/>
    <property type="evidence" value="ECO:0007669"/>
    <property type="project" value="UniProtKB-UniRule"/>
</dbReference>
<evidence type="ECO:0000313" key="10">
    <source>
        <dbReference type="EMBL" id="SDY79487.1"/>
    </source>
</evidence>
<dbReference type="EMBL" id="FNQB01000001">
    <property type="protein sequence ID" value="SDY79487.1"/>
    <property type="molecule type" value="Genomic_DNA"/>
</dbReference>
<dbReference type="STRING" id="137265.SAMN05421684_1586"/>
<dbReference type="Pfam" id="PF00082">
    <property type="entry name" value="Peptidase_S8"/>
    <property type="match status" value="1"/>
</dbReference>
<dbReference type="InterPro" id="IPR036852">
    <property type="entry name" value="Peptidase_S8/S53_dom_sf"/>
</dbReference>
<evidence type="ECO:0000256" key="2">
    <source>
        <dbReference type="ARBA" id="ARBA00022670"/>
    </source>
</evidence>
<dbReference type="RefSeq" id="WP_090788819.1">
    <property type="nucleotide sequence ID" value="NZ_BOND01000018.1"/>
</dbReference>
<dbReference type="PROSITE" id="PS51318">
    <property type="entry name" value="TAT"/>
    <property type="match status" value="1"/>
</dbReference>
<dbReference type="Gene3D" id="3.40.50.200">
    <property type="entry name" value="Peptidase S8/S53 domain"/>
    <property type="match status" value="2"/>
</dbReference>
<dbReference type="PRINTS" id="PR00723">
    <property type="entry name" value="SUBTILISIN"/>
</dbReference>
<evidence type="ECO:0000259" key="9">
    <source>
        <dbReference type="Pfam" id="PF04151"/>
    </source>
</evidence>
<dbReference type="GO" id="GO:0006508">
    <property type="term" value="P:proteolysis"/>
    <property type="evidence" value="ECO:0007669"/>
    <property type="project" value="UniProtKB-KW"/>
</dbReference>
<dbReference type="SUPFAM" id="SSF52743">
    <property type="entry name" value="Subtilisin-like"/>
    <property type="match status" value="1"/>
</dbReference>
<gene>
    <name evidence="10" type="ORF">SAMN05421684_1586</name>
</gene>
<dbReference type="InterPro" id="IPR007280">
    <property type="entry name" value="Peptidase_C_arc/bac"/>
</dbReference>
<evidence type="ECO:0000256" key="4">
    <source>
        <dbReference type="ARBA" id="ARBA00022825"/>
    </source>
</evidence>
<evidence type="ECO:0000259" key="8">
    <source>
        <dbReference type="Pfam" id="PF00082"/>
    </source>
</evidence>
<evidence type="ECO:0000256" key="7">
    <source>
        <dbReference type="SAM" id="SignalP"/>
    </source>
</evidence>
<dbReference type="InterPro" id="IPR023827">
    <property type="entry name" value="Peptidase_S8_Asp-AS"/>
</dbReference>
<feature type="domain" description="Peptidase S8/S53" evidence="8">
    <location>
        <begin position="188"/>
        <end position="624"/>
    </location>
</feature>
<evidence type="ECO:0000256" key="5">
    <source>
        <dbReference type="PROSITE-ProRule" id="PRU01240"/>
    </source>
</evidence>
<keyword evidence="7" id="KW-0732">Signal</keyword>
<feature type="chain" id="PRO_5038994229" evidence="7">
    <location>
        <begin position="29"/>
        <end position="1091"/>
    </location>
</feature>
<dbReference type="InterPro" id="IPR000209">
    <property type="entry name" value="Peptidase_S8/S53_dom"/>
</dbReference>
<protein>
    <submittedName>
        <fullName evidence="10">Pre-peptidase C-terminal domain-containing protein</fullName>
    </submittedName>
</protein>
<sequence>MTYPQNQRRRVFAGLLATVLATGLSTLAVGTPAASADPGADGHALKQSSVDTLGAHDLELLAEAKAKRARSVMLIVATDKGESADVAAGLKKLGATVAKRVDSVGYVRASVPTNSVLNAARLPGVAAVDLDEIIPMPEPEPTAARAQIAAQAVTVGPPGADTPAANPYMPTAETGSVAFKEAHPQWDGRGVTIGIMDAGVDLDNPALQTTSTGERKIVDWFTATDPVFDGDGTWRAMVTNVAGPSFTYQGQQWTAPRAGAFKVNRFNENITAASAPGGDVNRDGDRADLFGVLYDPVSHDVWVDANQDRDFTNDGGAMRPYGENFQVGHFGTDNPATAVREQMPFVVEYREDVDATPIGGPAATDFVNIGIIEDQHGSHVAGITAANNMFGNDNLDGQAPGAKLVSARACTWGGGCSAAALTDGMVDLVVNRHVDVVNMSIGGLPSLNDGNNARGQLYQRLINDYGVQLVFSAGNSGPGVNTVGDPSVADDVISVAASISKETWLANYGSVTRTPNQLFNFSSRGPSEDGGLKPTISAPGSAISTTPLWQPGIPVADAGYPLPPGYQMINGTSMASPQTAGGVALLLSAAKATGQTVTPAALRRAVSSSAAWIDGVPAYAQGNGQLDVPGAWDLLAQGPLETRTYDVHAPVCTPLSDSLATPDKGDGIYNRCAPSEGGQRPNDKKSYTVKVTRTSGPKGDIKHAVRWVGDDGFFRNAPKNLILPLNKTATFTVETRGGEGVHSAIMQVDDPKTPVVDFEFLNTVVIANVPTKKEFRYSTSGSVDRNGYTSYFVAVPEGTKALQVNLSGIATGSQTRFIAINPWGVPAEDTGSPFCYTNFSDPNVCKPEERSYENPIPGIWELEVEARRTSPTLENPFQLTARIQGVAVDPADVELPSVAAGVATPVTWQVQNVFGPVRVSGQGGPLGSAMVSRPSIAENELQTYEVTVPAGASRLDVAIGNPSDQGADLDLTVRLNGAVVGQDADGDSEEAVSIVDPEPGVYEVEVAGYAVPAGTTEYDYRDVFYAASLGAVSAPDTVVDLVYGGSTSISGTVTAQSVPPAGRQLLGELRIVTDEGSVVGRSNVLIGAVTG</sequence>
<dbReference type="PROSITE" id="PS51892">
    <property type="entry name" value="SUBTILASE"/>
    <property type="match status" value="1"/>
</dbReference>
<reference evidence="11" key="1">
    <citation type="submission" date="2016-10" db="EMBL/GenBank/DDBJ databases">
        <authorList>
            <person name="Varghese N."/>
            <person name="Submissions S."/>
        </authorList>
    </citation>
    <scope>NUCLEOTIDE SEQUENCE [LARGE SCALE GENOMIC DNA]</scope>
    <source>
        <strain evidence="11">DSM 44718</strain>
    </source>
</reference>
<feature type="active site" description="Charge relay system" evidence="5">
    <location>
        <position position="573"/>
    </location>
</feature>
<evidence type="ECO:0000256" key="1">
    <source>
        <dbReference type="ARBA" id="ARBA00011073"/>
    </source>
</evidence>
<dbReference type="PANTHER" id="PTHR43806:SF11">
    <property type="entry name" value="CEREVISIN-RELATED"/>
    <property type="match status" value="1"/>
</dbReference>
<dbReference type="OrthoDB" id="9813435at2"/>
<proteinExistence type="inferred from homology"/>
<feature type="domain" description="Peptidase C-terminal archaeal/bacterial" evidence="9">
    <location>
        <begin position="942"/>
        <end position="1008"/>
    </location>
</feature>
<keyword evidence="4 5" id="KW-0720">Serine protease</keyword>
<comment type="similarity">
    <text evidence="1 5 6">Belongs to the peptidase S8 family.</text>
</comment>
<dbReference type="InterPro" id="IPR006311">
    <property type="entry name" value="TAT_signal"/>
</dbReference>
<dbReference type="PROSITE" id="PS00138">
    <property type="entry name" value="SUBTILASE_SER"/>
    <property type="match status" value="1"/>
</dbReference>
<accession>A0A1H3MS10</accession>
<dbReference type="InterPro" id="IPR050131">
    <property type="entry name" value="Peptidase_S8_subtilisin-like"/>
</dbReference>
<feature type="active site" description="Charge relay system" evidence="5">
    <location>
        <position position="376"/>
    </location>
</feature>
<keyword evidence="11" id="KW-1185">Reference proteome</keyword>
<dbReference type="Gene3D" id="2.60.120.380">
    <property type="match status" value="1"/>
</dbReference>
<feature type="signal peptide" evidence="7">
    <location>
        <begin position="1"/>
        <end position="28"/>
    </location>
</feature>
<dbReference type="Pfam" id="PF04151">
    <property type="entry name" value="PPC"/>
    <property type="match status" value="1"/>
</dbReference>
<keyword evidence="3 5" id="KW-0378">Hydrolase</keyword>
<organism evidence="10 11">
    <name type="scientific">Asanoa ishikariensis</name>
    <dbReference type="NCBI Taxonomy" id="137265"/>
    <lineage>
        <taxon>Bacteria</taxon>
        <taxon>Bacillati</taxon>
        <taxon>Actinomycetota</taxon>
        <taxon>Actinomycetes</taxon>
        <taxon>Micromonosporales</taxon>
        <taxon>Micromonosporaceae</taxon>
        <taxon>Asanoa</taxon>
    </lineage>
</organism>
<evidence type="ECO:0000256" key="3">
    <source>
        <dbReference type="ARBA" id="ARBA00022801"/>
    </source>
</evidence>
<feature type="active site" description="Charge relay system" evidence="5">
    <location>
        <position position="197"/>
    </location>
</feature>
<evidence type="ECO:0000313" key="11">
    <source>
        <dbReference type="Proteomes" id="UP000199632"/>
    </source>
</evidence>
<dbReference type="AlphaFoldDB" id="A0A1H3MS10"/>
<keyword evidence="2 5" id="KW-0645">Protease</keyword>
<dbReference type="Proteomes" id="UP000199632">
    <property type="component" value="Unassembled WGS sequence"/>
</dbReference>
<dbReference type="InterPro" id="IPR023828">
    <property type="entry name" value="Peptidase_S8_Ser-AS"/>
</dbReference>